<dbReference type="EMBL" id="CAJJDP010000091">
    <property type="protein sequence ID" value="CAD8188316.1"/>
    <property type="molecule type" value="Genomic_DNA"/>
</dbReference>
<keyword evidence="2" id="KW-1185">Reference proteome</keyword>
<gene>
    <name evidence="1" type="ORF">POCTA_138.1.T0920145</name>
</gene>
<dbReference type="Proteomes" id="UP000683925">
    <property type="component" value="Unassembled WGS sequence"/>
</dbReference>
<dbReference type="AlphaFoldDB" id="A0A8S1WRG8"/>
<evidence type="ECO:0000313" key="2">
    <source>
        <dbReference type="Proteomes" id="UP000683925"/>
    </source>
</evidence>
<reference evidence="1" key="1">
    <citation type="submission" date="2021-01" db="EMBL/GenBank/DDBJ databases">
        <authorList>
            <consortium name="Genoscope - CEA"/>
            <person name="William W."/>
        </authorList>
    </citation>
    <scope>NUCLEOTIDE SEQUENCE</scope>
</reference>
<comment type="caution">
    <text evidence="1">The sequence shown here is derived from an EMBL/GenBank/DDBJ whole genome shotgun (WGS) entry which is preliminary data.</text>
</comment>
<name>A0A8S1WRG8_PAROT</name>
<organism evidence="1 2">
    <name type="scientific">Paramecium octaurelia</name>
    <dbReference type="NCBI Taxonomy" id="43137"/>
    <lineage>
        <taxon>Eukaryota</taxon>
        <taxon>Sar</taxon>
        <taxon>Alveolata</taxon>
        <taxon>Ciliophora</taxon>
        <taxon>Intramacronucleata</taxon>
        <taxon>Oligohymenophorea</taxon>
        <taxon>Peniculida</taxon>
        <taxon>Parameciidae</taxon>
        <taxon>Paramecium</taxon>
    </lineage>
</organism>
<evidence type="ECO:0000313" key="1">
    <source>
        <dbReference type="EMBL" id="CAD8188316.1"/>
    </source>
</evidence>
<sequence>MGCCQHQSYTQSQQNVDVQLKSCLRERKIEPLQISVIGDSDRMEFMDEGPQFEATSLKEIQSPNILKFPSESVIIDLRSGTSLASPIRRKSSKNLNQKFIEML</sequence>
<protein>
    <submittedName>
        <fullName evidence="1">Uncharacterized protein</fullName>
    </submittedName>
</protein>
<dbReference type="OrthoDB" id="287115at2759"/>
<dbReference type="OMA" id="GCCQHQS"/>
<accession>A0A8S1WRG8</accession>
<proteinExistence type="predicted"/>